<gene>
    <name evidence="2" type="ORF">L3Y34_011128</name>
    <name evidence="3" type="ORF">L5515_017007</name>
</gene>
<reference evidence="2 4" key="2">
    <citation type="submission" date="2022-05" db="EMBL/GenBank/DDBJ databases">
        <title>Chromosome-level reference genomes for two strains of Caenorhabditis briggsae: an improved platform for comparative genomics.</title>
        <authorList>
            <person name="Stevens L."/>
            <person name="Andersen E.C."/>
        </authorList>
    </citation>
    <scope>NUCLEOTIDE SEQUENCE [LARGE SCALE GENOMIC DNA]</scope>
    <source>
        <strain evidence="2">QX1410_ONT</strain>
        <tissue evidence="2">Whole-organism</tissue>
    </source>
</reference>
<evidence type="ECO:0000256" key="1">
    <source>
        <dbReference type="SAM" id="SignalP"/>
    </source>
</evidence>
<evidence type="ECO:0000313" key="5">
    <source>
        <dbReference type="Proteomes" id="UP000829354"/>
    </source>
</evidence>
<dbReference type="PANTHER" id="PTHR34228:SF5">
    <property type="entry name" value="PHOSPHOLIPASE A(2)-RELATED"/>
    <property type="match status" value="1"/>
</dbReference>
<dbReference type="Proteomes" id="UP000829354">
    <property type="component" value="Chromosome X"/>
</dbReference>
<organism evidence="3 5">
    <name type="scientific">Caenorhabditis briggsae</name>
    <dbReference type="NCBI Taxonomy" id="6238"/>
    <lineage>
        <taxon>Eukaryota</taxon>
        <taxon>Metazoa</taxon>
        <taxon>Ecdysozoa</taxon>
        <taxon>Nematoda</taxon>
        <taxon>Chromadorea</taxon>
        <taxon>Rhabditida</taxon>
        <taxon>Rhabditina</taxon>
        <taxon>Rhabditomorpha</taxon>
        <taxon>Rhabditoidea</taxon>
        <taxon>Rhabditidae</taxon>
        <taxon>Peloderinae</taxon>
        <taxon>Caenorhabditis</taxon>
    </lineage>
</organism>
<dbReference type="EMBL" id="CP090896">
    <property type="protein sequence ID" value="ULT81042.1"/>
    <property type="molecule type" value="Genomic_DNA"/>
</dbReference>
<evidence type="ECO:0000313" key="2">
    <source>
        <dbReference type="EMBL" id="ULT81042.1"/>
    </source>
</evidence>
<dbReference type="Proteomes" id="UP000827892">
    <property type="component" value="Chromosome X"/>
</dbReference>
<keyword evidence="5" id="KW-1185">Reference proteome</keyword>
<sequence length="109" mass="12447">MRIFLFIFIFGIPVNSWSCGEGKFTEGLAWLIAAPSDTNSVNRCCEIHDKNYDNFCAGVGSISLQTADFLFNRCLDNINSRWVRYVVKPLYSAAINVNSWWKRATRNPC</sequence>
<evidence type="ECO:0000313" key="4">
    <source>
        <dbReference type="Proteomes" id="UP000827892"/>
    </source>
</evidence>
<reference evidence="3 5" key="1">
    <citation type="submission" date="2022-04" db="EMBL/GenBank/DDBJ databases">
        <title>Chromosome-level reference genomes for two strains of Caenorhabditis briggsae: an improved platform for comparative genomics.</title>
        <authorList>
            <person name="Stevens L."/>
            <person name="Andersen E."/>
        </authorList>
    </citation>
    <scope>NUCLEOTIDE SEQUENCE [LARGE SCALE GENOMIC DNA]</scope>
    <source>
        <strain evidence="3">VX34</strain>
        <tissue evidence="3">Whole-organism</tissue>
    </source>
</reference>
<feature type="signal peptide" evidence="1">
    <location>
        <begin position="1"/>
        <end position="16"/>
    </location>
</feature>
<evidence type="ECO:0000313" key="3">
    <source>
        <dbReference type="EMBL" id="UMM40333.1"/>
    </source>
</evidence>
<name>A0AAE9FC79_CAEBR</name>
<dbReference type="InterPro" id="IPR053322">
    <property type="entry name" value="PLA2-like"/>
</dbReference>
<feature type="chain" id="PRO_5044707278" evidence="1">
    <location>
        <begin position="17"/>
        <end position="109"/>
    </location>
</feature>
<dbReference type="EMBL" id="CP092625">
    <property type="protein sequence ID" value="UMM40333.1"/>
    <property type="molecule type" value="Genomic_DNA"/>
</dbReference>
<proteinExistence type="predicted"/>
<accession>A0AAE9FC79</accession>
<keyword evidence="1" id="KW-0732">Signal</keyword>
<dbReference type="AlphaFoldDB" id="A0AAE9FC79"/>
<dbReference type="PANTHER" id="PTHR34228">
    <property type="entry name" value="PROTEIN CBG09474-RELATED"/>
    <property type="match status" value="1"/>
</dbReference>
<protein>
    <submittedName>
        <fullName evidence="3">Uncharacterized protein</fullName>
    </submittedName>
</protein>